<evidence type="ECO:0000256" key="4">
    <source>
        <dbReference type="ARBA" id="ARBA00022827"/>
    </source>
</evidence>
<accession>A0A6M1XTE0</accession>
<keyword evidence="5" id="KW-0560">Oxidoreductase</keyword>
<evidence type="ECO:0000256" key="6">
    <source>
        <dbReference type="ARBA" id="ARBA00023157"/>
    </source>
</evidence>
<reference evidence="9 10" key="1">
    <citation type="submission" date="2020-02" db="EMBL/GenBank/DDBJ databases">
        <title>Detection of Heterogeneous Vancomycin Intermediate Resistance in Methicillin Resistant Staphylococcus aureus Isolates from Latin-America.</title>
        <authorList>
            <person name="Castro-Cardozo B."/>
            <person name="Berrio M."/>
            <person name="Vargas M.L."/>
            <person name="Carvajal L.P."/>
            <person name="Millan L.V."/>
            <person name="Rios R."/>
            <person name="Hernandez A."/>
            <person name="Rincon S.L."/>
            <person name="Cubides P."/>
            <person name="Forero E."/>
            <person name="Dinh A."/>
            <person name="Seas C."/>
            <person name="Munita J.M."/>
            <person name="Arias C.A."/>
            <person name="Reyes J."/>
            <person name="Diaz L."/>
        </authorList>
    </citation>
    <scope>NUCLEOTIDE SEQUENCE [LARGE SCALE GENOMIC DNA]</scope>
    <source>
        <strain evidence="9 10">UG255</strain>
    </source>
</reference>
<dbReference type="GO" id="GO:0006103">
    <property type="term" value="P:2-oxoglutarate metabolic process"/>
    <property type="evidence" value="ECO:0007669"/>
    <property type="project" value="TreeGrafter"/>
</dbReference>
<evidence type="ECO:0000313" key="9">
    <source>
        <dbReference type="EMBL" id="NGW68701.1"/>
    </source>
</evidence>
<dbReference type="AlphaFoldDB" id="A0A6M1XTE0"/>
<protein>
    <submittedName>
        <fullName evidence="9">FAD-dependent oxidoreductase</fullName>
    </submittedName>
</protein>
<sequence>MVVGDFAVELDTVVIGAGPGGYVAAIRAAEMGQKVAIIEREYIGGVCLNVGCIPSKALIAAGHHYQESLDSEMFGV</sequence>
<evidence type="ECO:0000256" key="1">
    <source>
        <dbReference type="ARBA" id="ARBA00001974"/>
    </source>
</evidence>
<evidence type="ECO:0000313" key="10">
    <source>
        <dbReference type="Proteomes" id="UP000473113"/>
    </source>
</evidence>
<dbReference type="PANTHER" id="PTHR22912">
    <property type="entry name" value="DISULFIDE OXIDOREDUCTASE"/>
    <property type="match status" value="1"/>
</dbReference>
<comment type="cofactor">
    <cofactor evidence="1">
        <name>FAD</name>
        <dbReference type="ChEBI" id="CHEBI:57692"/>
    </cofactor>
</comment>
<keyword evidence="6" id="KW-1015">Disulfide bond</keyword>
<feature type="domain" description="FAD/NAD(P)-binding" evidence="8">
    <location>
        <begin position="11"/>
        <end position="67"/>
    </location>
</feature>
<dbReference type="EMBL" id="JAALTR010000367">
    <property type="protein sequence ID" value="NGW68701.1"/>
    <property type="molecule type" value="Genomic_DNA"/>
</dbReference>
<dbReference type="GO" id="GO:0004148">
    <property type="term" value="F:dihydrolipoyl dehydrogenase (NADH) activity"/>
    <property type="evidence" value="ECO:0007669"/>
    <property type="project" value="TreeGrafter"/>
</dbReference>
<gene>
    <name evidence="9" type="ORF">G6Y24_14705</name>
</gene>
<organism evidence="9 10">
    <name type="scientific">Staphylococcus aureus</name>
    <dbReference type="NCBI Taxonomy" id="1280"/>
    <lineage>
        <taxon>Bacteria</taxon>
        <taxon>Bacillati</taxon>
        <taxon>Bacillota</taxon>
        <taxon>Bacilli</taxon>
        <taxon>Bacillales</taxon>
        <taxon>Staphylococcaceae</taxon>
        <taxon>Staphylococcus</taxon>
    </lineage>
</organism>
<evidence type="ECO:0000259" key="8">
    <source>
        <dbReference type="Pfam" id="PF07992"/>
    </source>
</evidence>
<dbReference type="GO" id="GO:0050660">
    <property type="term" value="F:flavin adenine dinucleotide binding"/>
    <property type="evidence" value="ECO:0007669"/>
    <property type="project" value="TreeGrafter"/>
</dbReference>
<dbReference type="InterPro" id="IPR036188">
    <property type="entry name" value="FAD/NAD-bd_sf"/>
</dbReference>
<dbReference type="Gene3D" id="3.50.50.60">
    <property type="entry name" value="FAD/NAD(P)-binding domain"/>
    <property type="match status" value="1"/>
</dbReference>
<dbReference type="InterPro" id="IPR023753">
    <property type="entry name" value="FAD/NAD-binding_dom"/>
</dbReference>
<dbReference type="PROSITE" id="PS00076">
    <property type="entry name" value="PYRIDINE_REDOX_1"/>
    <property type="match status" value="1"/>
</dbReference>
<evidence type="ECO:0000256" key="3">
    <source>
        <dbReference type="ARBA" id="ARBA00022630"/>
    </source>
</evidence>
<name>A0A6M1XTE0_STAAU</name>
<dbReference type="PRINTS" id="PR00411">
    <property type="entry name" value="PNDRDTASEI"/>
</dbReference>
<keyword evidence="3" id="KW-0285">Flavoprotein</keyword>
<dbReference type="Proteomes" id="UP000473113">
    <property type="component" value="Unassembled WGS sequence"/>
</dbReference>
<comment type="caution">
    <text evidence="9">The sequence shown here is derived from an EMBL/GenBank/DDBJ whole genome shotgun (WGS) entry which is preliminary data.</text>
</comment>
<dbReference type="InterPro" id="IPR050151">
    <property type="entry name" value="Class-I_Pyr_Nuc-Dis_Oxidored"/>
</dbReference>
<dbReference type="SUPFAM" id="SSF51905">
    <property type="entry name" value="FAD/NAD(P)-binding domain"/>
    <property type="match status" value="1"/>
</dbReference>
<keyword evidence="7" id="KW-0676">Redox-active center</keyword>
<feature type="non-terminal residue" evidence="9">
    <location>
        <position position="76"/>
    </location>
</feature>
<comment type="similarity">
    <text evidence="2">Belongs to the class-I pyridine nucleotide-disulfide oxidoreductase family.</text>
</comment>
<evidence type="ECO:0000256" key="2">
    <source>
        <dbReference type="ARBA" id="ARBA00007532"/>
    </source>
</evidence>
<evidence type="ECO:0000256" key="5">
    <source>
        <dbReference type="ARBA" id="ARBA00023002"/>
    </source>
</evidence>
<dbReference type="PANTHER" id="PTHR22912:SF160">
    <property type="entry name" value="DIHYDROLIPOYL DEHYDROGENASE"/>
    <property type="match status" value="1"/>
</dbReference>
<proteinExistence type="inferred from homology"/>
<dbReference type="InterPro" id="IPR012999">
    <property type="entry name" value="Pyr_OxRdtase_I_AS"/>
</dbReference>
<dbReference type="Pfam" id="PF07992">
    <property type="entry name" value="Pyr_redox_2"/>
    <property type="match status" value="1"/>
</dbReference>
<evidence type="ECO:0000256" key="7">
    <source>
        <dbReference type="ARBA" id="ARBA00023284"/>
    </source>
</evidence>
<keyword evidence="4" id="KW-0274">FAD</keyword>